<accession>A0A3N4J5Y6</accession>
<proteinExistence type="predicted"/>
<protein>
    <submittedName>
        <fullName evidence="1">Uncharacterized protein</fullName>
    </submittedName>
</protein>
<dbReference type="Proteomes" id="UP000276215">
    <property type="component" value="Unassembled WGS sequence"/>
</dbReference>
<dbReference type="AlphaFoldDB" id="A0A3N4J5Y6"/>
<dbReference type="OrthoDB" id="4368470at2759"/>
<sequence>MSADKSFDQTQSTIADCVAIAPPPPSSWKQNWPLCSQLLPPVRPTCFSFYHHALAHNFESQMTPDELSELLLLDEYLVLDIPPAEFPELEQVIGRRAYTYRPTVGQLTIKMATEMNGTVLNWPMDLIMAGTEAGAFGKHKLQLLSKARLSGFTGEFADIIKVPDVTMVPTHRLWPTVAYEFGYAEPYHHLKNDMKLLLEGSEGKISNVIIIKLEPLKEGGNTNPEGFC</sequence>
<gene>
    <name evidence="1" type="ORF">L873DRAFT_244657</name>
</gene>
<evidence type="ECO:0000313" key="2">
    <source>
        <dbReference type="Proteomes" id="UP000276215"/>
    </source>
</evidence>
<keyword evidence="2" id="KW-1185">Reference proteome</keyword>
<dbReference type="EMBL" id="ML120482">
    <property type="protein sequence ID" value="RPA92011.1"/>
    <property type="molecule type" value="Genomic_DNA"/>
</dbReference>
<name>A0A3N4J5Y6_9PEZI</name>
<evidence type="ECO:0000313" key="1">
    <source>
        <dbReference type="EMBL" id="RPA92011.1"/>
    </source>
</evidence>
<organism evidence="1 2">
    <name type="scientific">Choiromyces venosus 120613-1</name>
    <dbReference type="NCBI Taxonomy" id="1336337"/>
    <lineage>
        <taxon>Eukaryota</taxon>
        <taxon>Fungi</taxon>
        <taxon>Dikarya</taxon>
        <taxon>Ascomycota</taxon>
        <taxon>Pezizomycotina</taxon>
        <taxon>Pezizomycetes</taxon>
        <taxon>Pezizales</taxon>
        <taxon>Tuberaceae</taxon>
        <taxon>Choiromyces</taxon>
    </lineage>
</organism>
<reference evidence="1 2" key="1">
    <citation type="journal article" date="2018" name="Nat. Ecol. Evol.">
        <title>Pezizomycetes genomes reveal the molecular basis of ectomycorrhizal truffle lifestyle.</title>
        <authorList>
            <person name="Murat C."/>
            <person name="Payen T."/>
            <person name="Noel B."/>
            <person name="Kuo A."/>
            <person name="Morin E."/>
            <person name="Chen J."/>
            <person name="Kohler A."/>
            <person name="Krizsan K."/>
            <person name="Balestrini R."/>
            <person name="Da Silva C."/>
            <person name="Montanini B."/>
            <person name="Hainaut M."/>
            <person name="Levati E."/>
            <person name="Barry K.W."/>
            <person name="Belfiori B."/>
            <person name="Cichocki N."/>
            <person name="Clum A."/>
            <person name="Dockter R.B."/>
            <person name="Fauchery L."/>
            <person name="Guy J."/>
            <person name="Iotti M."/>
            <person name="Le Tacon F."/>
            <person name="Lindquist E.A."/>
            <person name="Lipzen A."/>
            <person name="Malagnac F."/>
            <person name="Mello A."/>
            <person name="Molinier V."/>
            <person name="Miyauchi S."/>
            <person name="Poulain J."/>
            <person name="Riccioni C."/>
            <person name="Rubini A."/>
            <person name="Sitrit Y."/>
            <person name="Splivallo R."/>
            <person name="Traeger S."/>
            <person name="Wang M."/>
            <person name="Zifcakova L."/>
            <person name="Wipf D."/>
            <person name="Zambonelli A."/>
            <person name="Paolocci F."/>
            <person name="Nowrousian M."/>
            <person name="Ottonello S."/>
            <person name="Baldrian P."/>
            <person name="Spatafora J.W."/>
            <person name="Henrissat B."/>
            <person name="Nagy L.G."/>
            <person name="Aury J.M."/>
            <person name="Wincker P."/>
            <person name="Grigoriev I.V."/>
            <person name="Bonfante P."/>
            <person name="Martin F.M."/>
        </authorList>
    </citation>
    <scope>NUCLEOTIDE SEQUENCE [LARGE SCALE GENOMIC DNA]</scope>
    <source>
        <strain evidence="1 2">120613-1</strain>
    </source>
</reference>